<protein>
    <submittedName>
        <fullName evidence="1">Phage-related minor tail protein</fullName>
    </submittedName>
</protein>
<dbReference type="RefSeq" id="WP_184071475.1">
    <property type="nucleotide sequence ID" value="NZ_JACHNZ010000051.1"/>
</dbReference>
<dbReference type="EMBL" id="JACHNZ010000051">
    <property type="protein sequence ID" value="MBB4633661.1"/>
    <property type="molecule type" value="Genomic_DNA"/>
</dbReference>
<evidence type="ECO:0000313" key="2">
    <source>
        <dbReference type="Proteomes" id="UP000566324"/>
    </source>
</evidence>
<accession>A0A7W7B464</accession>
<dbReference type="Proteomes" id="UP000566324">
    <property type="component" value="Unassembled WGS sequence"/>
</dbReference>
<evidence type="ECO:0000313" key="1">
    <source>
        <dbReference type="EMBL" id="MBB4633661.1"/>
    </source>
</evidence>
<reference evidence="1 2" key="1">
    <citation type="submission" date="2020-08" db="EMBL/GenBank/DDBJ databases">
        <title>Genomic Encyclopedia of Type Strains, Phase IV (KMG-IV): sequencing the most valuable type-strain genomes for metagenomic binning, comparative biology and taxonomic classification.</title>
        <authorList>
            <person name="Goeker M."/>
        </authorList>
    </citation>
    <scope>NUCLEOTIDE SEQUENCE [LARGE SCALE GENOMIC DNA]</scope>
    <source>
        <strain evidence="1 2">DSM 17328</strain>
    </source>
</reference>
<comment type="caution">
    <text evidence="1">The sequence shown here is derived from an EMBL/GenBank/DDBJ whole genome shotgun (WGS) entry which is preliminary data.</text>
</comment>
<name>A0A7W7B464_9SPHN</name>
<dbReference type="AlphaFoldDB" id="A0A7W7B464"/>
<proteinExistence type="predicted"/>
<keyword evidence="2" id="KW-1185">Reference proteome</keyword>
<gene>
    <name evidence="1" type="ORF">GGQ98_003310</name>
</gene>
<organism evidence="1 2">
    <name type="scientific">Sphingosinicella soli</name>
    <dbReference type="NCBI Taxonomy" id="333708"/>
    <lineage>
        <taxon>Bacteria</taxon>
        <taxon>Pseudomonadati</taxon>
        <taxon>Pseudomonadota</taxon>
        <taxon>Alphaproteobacteria</taxon>
        <taxon>Sphingomonadales</taxon>
        <taxon>Sphingosinicellaceae</taxon>
        <taxon>Sphingosinicella</taxon>
    </lineage>
</organism>
<sequence>MDDEIETLVLKVRADTQGFARDVETMSRQLDGPLQAGMDRAGSAMESALGRFIRTGKFGFEDLKRTVLSVMNEIAASTLQMSIGGGGGSGGIFSTLASAALTAFGLPGRATGGPVSPGQAYLVGERGPEVFVPTASGRIETGAAGGATTINVTVNAPADASPAFMAKSGRQVARAVRQALLRDGR</sequence>